<keyword evidence="2" id="KW-1185">Reference proteome</keyword>
<dbReference type="Gene3D" id="1.20.58.320">
    <property type="entry name" value="TPR-like"/>
    <property type="match status" value="1"/>
</dbReference>
<name>A0A0S2KCR4_9GAMM</name>
<organism evidence="1 2">
    <name type="scientific">Pseudohongiella spirulinae</name>
    <dbReference type="NCBI Taxonomy" id="1249552"/>
    <lineage>
        <taxon>Bacteria</taxon>
        <taxon>Pseudomonadati</taxon>
        <taxon>Pseudomonadota</taxon>
        <taxon>Gammaproteobacteria</taxon>
        <taxon>Pseudomonadales</taxon>
        <taxon>Pseudohongiellaceae</taxon>
        <taxon>Pseudohongiella</taxon>
    </lineage>
</organism>
<dbReference type="InterPro" id="IPR010323">
    <property type="entry name" value="DUF924"/>
</dbReference>
<sequence>MYQSVLDFWFKEITPVHWWKKDESFDLMIGERFGDLLKQGSRCELFEWRSTPAGRLAEIIVLDQFSRNVYRDTPAAFAQDPLALALSQEAVQSGALNALTETERTFLLMPYMHSESRAIHVQAERLFKAHAPATNYDFELKHKVIIDRFGRYPHRNAILGRASTPEELVFLEQPGSSF</sequence>
<evidence type="ECO:0000313" key="2">
    <source>
        <dbReference type="Proteomes" id="UP000065641"/>
    </source>
</evidence>
<dbReference type="SUPFAM" id="SSF48452">
    <property type="entry name" value="TPR-like"/>
    <property type="match status" value="1"/>
</dbReference>
<dbReference type="AlphaFoldDB" id="A0A0S2KCR4"/>
<dbReference type="Pfam" id="PF06041">
    <property type="entry name" value="DUF924"/>
    <property type="match status" value="1"/>
</dbReference>
<dbReference type="KEGG" id="pspi:PS2015_1113"/>
<proteinExistence type="predicted"/>
<protein>
    <submittedName>
        <fullName evidence="1">Membrane protein</fullName>
    </submittedName>
</protein>
<reference evidence="1 2" key="1">
    <citation type="submission" date="2015-11" db="EMBL/GenBank/DDBJ databases">
        <authorList>
            <person name="Zhang Y."/>
            <person name="Guo Z."/>
        </authorList>
    </citation>
    <scope>NUCLEOTIDE SEQUENCE [LARGE SCALE GENOMIC DNA]</scope>
    <source>
        <strain evidence="1 2">KCTC 32221</strain>
    </source>
</reference>
<gene>
    <name evidence="1" type="ORF">PS2015_1113</name>
</gene>
<evidence type="ECO:0000313" key="1">
    <source>
        <dbReference type="EMBL" id="ALO45775.1"/>
    </source>
</evidence>
<dbReference type="Gene3D" id="1.25.40.10">
    <property type="entry name" value="Tetratricopeptide repeat domain"/>
    <property type="match status" value="1"/>
</dbReference>
<dbReference type="InterPro" id="IPR011990">
    <property type="entry name" value="TPR-like_helical_dom_sf"/>
</dbReference>
<dbReference type="OrthoDB" id="7593450at2"/>
<dbReference type="PATRIC" id="fig|1249552.3.peg.1119"/>
<accession>A0A0S2KCR4</accession>
<dbReference type="RefSeq" id="WP_058021285.1">
    <property type="nucleotide sequence ID" value="NZ_CP013189.1"/>
</dbReference>
<dbReference type="EMBL" id="CP013189">
    <property type="protein sequence ID" value="ALO45775.1"/>
    <property type="molecule type" value="Genomic_DNA"/>
</dbReference>
<dbReference type="STRING" id="1249552.PS2015_1113"/>
<dbReference type="Proteomes" id="UP000065641">
    <property type="component" value="Chromosome"/>
</dbReference>